<dbReference type="Proteomes" id="UP001652626">
    <property type="component" value="Chromosome 12"/>
</dbReference>
<keyword evidence="1" id="KW-1185">Reference proteome</keyword>
<evidence type="ECO:0000313" key="1">
    <source>
        <dbReference type="Proteomes" id="UP001652626"/>
    </source>
</evidence>
<proteinExistence type="predicted"/>
<accession>A0A8B8HL86</accession>
<name>A0A8B8HL86_VANTA</name>
<protein>
    <submittedName>
        <fullName evidence="2">Uncharacterized protein LOC113393112</fullName>
    </submittedName>
</protein>
<dbReference type="GeneID" id="113393112"/>
<dbReference type="AlphaFoldDB" id="A0A8B8HL86"/>
<dbReference type="RefSeq" id="XP_026485609.2">
    <property type="nucleotide sequence ID" value="XM_026629824.2"/>
</dbReference>
<sequence length="431" mass="49429">MTNKDDNEDASSDTRLADLLAVHLVTQVLEEACIIVNNAKDSGQPWRYCISSLKKNRNHRWDETYNDELTFVVSKDDSEYENQENTVVTSTPQKIENMITQSRNEASLMGQGDEELEVRGPYELRKSTSMFINHLFDMSNVEHVIITDTQYVMENRNSRSEEFLTETNKNNIECKQQNFQDQSNTFEVKSEENSSYSFLNDALFTETPKDYDFFKCDYDKTNDNKLLDDVQNSTSKELTCNLNETIENMDNNDLALYENAFLTMNRDYDQNSEEDEPILQDSKVASLEEIDLITVSASKDNVISHEESTKELKAVSGVSNSGTSSRKGNIVHRCRNQGAKLLSCLSGWLWRKKLFGKRKGPRVCGSVRGLCPLSPDTRRRAASLLDHRNLSTPSPSRSVVWKFNTVNEALVHSSHWKDFDFKMNVNENDEF</sequence>
<dbReference type="OrthoDB" id="26525at2759"/>
<evidence type="ECO:0000313" key="2">
    <source>
        <dbReference type="RefSeq" id="XP_026485609.2"/>
    </source>
</evidence>
<reference evidence="2" key="1">
    <citation type="submission" date="2025-08" db="UniProtKB">
        <authorList>
            <consortium name="RefSeq"/>
        </authorList>
    </citation>
    <scope>IDENTIFICATION</scope>
    <source>
        <tissue evidence="2">Whole body</tissue>
    </source>
</reference>
<organism evidence="1 2">
    <name type="scientific">Vanessa tameamea</name>
    <name type="common">Kamehameha butterfly</name>
    <dbReference type="NCBI Taxonomy" id="334116"/>
    <lineage>
        <taxon>Eukaryota</taxon>
        <taxon>Metazoa</taxon>
        <taxon>Ecdysozoa</taxon>
        <taxon>Arthropoda</taxon>
        <taxon>Hexapoda</taxon>
        <taxon>Insecta</taxon>
        <taxon>Pterygota</taxon>
        <taxon>Neoptera</taxon>
        <taxon>Endopterygota</taxon>
        <taxon>Lepidoptera</taxon>
        <taxon>Glossata</taxon>
        <taxon>Ditrysia</taxon>
        <taxon>Papilionoidea</taxon>
        <taxon>Nymphalidae</taxon>
        <taxon>Nymphalinae</taxon>
        <taxon>Vanessa</taxon>
    </lineage>
</organism>
<gene>
    <name evidence="2" type="primary">LOC113393112</name>
</gene>
<dbReference type="OMA" id="TSMFINH"/>